<dbReference type="KEGG" id="mear:Mpt1_c04740"/>
<evidence type="ECO:0000256" key="4">
    <source>
        <dbReference type="ARBA" id="ARBA00035230"/>
    </source>
</evidence>
<gene>
    <name evidence="5" type="primary">rpl31e</name>
    <name evidence="6" type="ORF">Mpt1_c04740</name>
</gene>
<dbReference type="InterPro" id="IPR000054">
    <property type="entry name" value="Ribosomal_eL31"/>
</dbReference>
<evidence type="ECO:0000256" key="1">
    <source>
        <dbReference type="ARBA" id="ARBA00010808"/>
    </source>
</evidence>
<evidence type="ECO:0000256" key="5">
    <source>
        <dbReference type="HAMAP-Rule" id="MF_00410"/>
    </source>
</evidence>
<dbReference type="AlphaFoldDB" id="A0A0A7LFT1"/>
<dbReference type="GO" id="GO:0022625">
    <property type="term" value="C:cytosolic large ribosomal subunit"/>
    <property type="evidence" value="ECO:0007669"/>
    <property type="project" value="TreeGrafter"/>
</dbReference>
<dbReference type="STRING" id="1577791.Mpt1_c04740"/>
<dbReference type="GO" id="GO:0003735">
    <property type="term" value="F:structural constituent of ribosome"/>
    <property type="evidence" value="ECO:0007669"/>
    <property type="project" value="InterPro"/>
</dbReference>
<dbReference type="NCBIfam" id="NF002258">
    <property type="entry name" value="PRK01192.1-1"/>
    <property type="match status" value="1"/>
</dbReference>
<dbReference type="HAMAP" id="MF_00410">
    <property type="entry name" value="Ribosomal_eL31"/>
    <property type="match status" value="1"/>
</dbReference>
<dbReference type="SUPFAM" id="SSF54575">
    <property type="entry name" value="Ribosomal protein L31e"/>
    <property type="match status" value="1"/>
</dbReference>
<keyword evidence="3 5" id="KW-0687">Ribonucleoprotein</keyword>
<dbReference type="InterPro" id="IPR023621">
    <property type="entry name" value="Ribosomal_eL31_dom_sf"/>
</dbReference>
<evidence type="ECO:0000313" key="6">
    <source>
        <dbReference type="EMBL" id="AIZ56366.1"/>
    </source>
</evidence>
<dbReference type="PANTHER" id="PTHR10956:SF0">
    <property type="entry name" value="60S RIBOSOMAL PROTEIN L31"/>
    <property type="match status" value="1"/>
</dbReference>
<dbReference type="Pfam" id="PF01198">
    <property type="entry name" value="Ribosomal_L31e"/>
    <property type="match status" value="1"/>
</dbReference>
<keyword evidence="7" id="KW-1185">Reference proteome</keyword>
<name>A0A0A7LFT1_9ARCH</name>
<evidence type="ECO:0000313" key="7">
    <source>
        <dbReference type="Proteomes" id="UP000030787"/>
    </source>
</evidence>
<sequence length="87" mass="10054">MADDIEKIMVIPLRKTKQAPRTKRAARAIKEIRAYIMRHMKVEEENVWIDASLNEKIWENGIRHPPSKVTVKAVKFDDGLVEVSLAE</sequence>
<dbReference type="GeneID" id="24818143"/>
<proteinExistence type="inferred from homology"/>
<comment type="similarity">
    <text evidence="1 5">Belongs to the eukaryotic ribosomal protein eL31 family.</text>
</comment>
<reference evidence="6 7" key="1">
    <citation type="journal article" date="2014" name="Appl. Environ. Microbiol.">
        <title>Comparative Genome Analysis of 'Candidatus Methanoplasma termitum' Indicates a New Mode of Energy Metabolism in the Seventh Order of Methanogens.</title>
        <authorList>
            <person name="Lang K."/>
            <person name="Schuldes J."/>
            <person name="Klingl A."/>
            <person name="Poehlein A."/>
            <person name="Daniel R."/>
            <person name="Brune A."/>
        </authorList>
    </citation>
    <scope>NUCLEOTIDE SEQUENCE [LARGE SCALE GENOMIC DNA]</scope>
    <source>
        <strain evidence="7">Mpt1</strain>
    </source>
</reference>
<dbReference type="CDD" id="cd00463">
    <property type="entry name" value="Ribosomal_L31e"/>
    <property type="match status" value="1"/>
</dbReference>
<dbReference type="RefSeq" id="WP_048111731.1">
    <property type="nucleotide sequence ID" value="NZ_CP010070.1"/>
</dbReference>
<protein>
    <recommendedName>
        <fullName evidence="4 5">Large ribosomal subunit protein eL31</fullName>
    </recommendedName>
</protein>
<dbReference type="HOGENOM" id="CLU_112570_3_2_2"/>
<dbReference type="SMART" id="SM01380">
    <property type="entry name" value="Ribosomal_L31e"/>
    <property type="match status" value="1"/>
</dbReference>
<dbReference type="EMBL" id="CP010070">
    <property type="protein sequence ID" value="AIZ56366.1"/>
    <property type="molecule type" value="Genomic_DNA"/>
</dbReference>
<keyword evidence="2 5" id="KW-0689">Ribosomal protein</keyword>
<dbReference type="Gene3D" id="3.10.440.10">
    <property type="match status" value="1"/>
</dbReference>
<accession>A0A0A7LFT1</accession>
<evidence type="ECO:0000256" key="3">
    <source>
        <dbReference type="ARBA" id="ARBA00023274"/>
    </source>
</evidence>
<dbReference type="PANTHER" id="PTHR10956">
    <property type="entry name" value="60S RIBOSOMAL PROTEIN L31"/>
    <property type="match status" value="1"/>
</dbReference>
<evidence type="ECO:0000256" key="2">
    <source>
        <dbReference type="ARBA" id="ARBA00022980"/>
    </source>
</evidence>
<dbReference type="OrthoDB" id="10127at2157"/>
<dbReference type="Proteomes" id="UP000030787">
    <property type="component" value="Chromosome"/>
</dbReference>
<organism evidence="6 7">
    <name type="scientific">Candidatus Methanoplasma termitum</name>
    <dbReference type="NCBI Taxonomy" id="1577791"/>
    <lineage>
        <taxon>Archaea</taxon>
        <taxon>Methanobacteriati</taxon>
        <taxon>Thermoplasmatota</taxon>
        <taxon>Thermoplasmata</taxon>
        <taxon>Methanomassiliicoccales</taxon>
        <taxon>Methanomassiliicoccaceae</taxon>
        <taxon>Candidatus Methanoplasma</taxon>
    </lineage>
</organism>
<dbReference type="GO" id="GO:0002181">
    <property type="term" value="P:cytoplasmic translation"/>
    <property type="evidence" value="ECO:0007669"/>
    <property type="project" value="TreeGrafter"/>
</dbReference>